<dbReference type="HOGENOM" id="CLU_166086_0_0_6"/>
<reference evidence="2" key="1">
    <citation type="journal article" date="2013" name="BMC Microbiol.">
        <title>Taxonomy and evolution of bacteriochlorophyll a-containing members of the OM60/NOR5 clade of marine gammaproteobacteria: description of Luminiphilus syltensis gen. nov., sp. nov., reclassification of Haliea rubra as Pseudohaliea rubra gen. nov., comb. nov., and emendation of Chromatocurvus halotolerans.</title>
        <authorList>
            <person name="Spring S."/>
            <person name="Riedel T."/>
            <person name="Sproer C."/>
            <person name="Yan S."/>
            <person name="Harder J."/>
            <person name="Fuchs B.M."/>
        </authorList>
    </citation>
    <scope>NUCLEOTIDE SEQUENCE [LARGE SCALE GENOMIC DNA]</scope>
    <source>
        <strain evidence="2">NOR51-B</strain>
    </source>
</reference>
<organism evidence="1 2">
    <name type="scientific">Luminiphilus syltensis NOR5-1B</name>
    <dbReference type="NCBI Taxonomy" id="565045"/>
    <lineage>
        <taxon>Bacteria</taxon>
        <taxon>Pseudomonadati</taxon>
        <taxon>Pseudomonadota</taxon>
        <taxon>Gammaproteobacteria</taxon>
        <taxon>Cellvibrionales</taxon>
        <taxon>Halieaceae</taxon>
        <taxon>Luminiphilus</taxon>
    </lineage>
</organism>
<dbReference type="STRING" id="565045.NOR51B_2107"/>
<dbReference type="Proteomes" id="UP000004699">
    <property type="component" value="Unassembled WGS sequence"/>
</dbReference>
<gene>
    <name evidence="1" type="ORF">NOR51B_2107</name>
</gene>
<dbReference type="OrthoDB" id="8527830at2"/>
<evidence type="ECO:0000313" key="1">
    <source>
        <dbReference type="EMBL" id="EED36159.1"/>
    </source>
</evidence>
<dbReference type="RefSeq" id="WP_009020903.1">
    <property type="nucleotide sequence ID" value="NZ_DS999411.1"/>
</dbReference>
<evidence type="ECO:0000313" key="2">
    <source>
        <dbReference type="Proteomes" id="UP000004699"/>
    </source>
</evidence>
<proteinExistence type="predicted"/>
<dbReference type="eggNOG" id="ENOG5032ZRD">
    <property type="taxonomic scope" value="Bacteria"/>
</dbReference>
<evidence type="ECO:0008006" key="3">
    <source>
        <dbReference type="Google" id="ProtNLM"/>
    </source>
</evidence>
<protein>
    <recommendedName>
        <fullName evidence="3">Tryptophan synthase subunit beta like protein</fullName>
    </recommendedName>
</protein>
<keyword evidence="2" id="KW-1185">Reference proteome</keyword>
<name>B8KRF8_9GAMM</name>
<sequence>MAFVKRNSDGEIIAVSKAQEAGFEAVADDDALLLEFLQAIGSESPNLVQSDLDFVRVIEDLLEVLMDKNILMFTDLPPEAQQKIMKRKALRKGGNSLDLLDDGPLI</sequence>
<dbReference type="AlphaFoldDB" id="B8KRF8"/>
<dbReference type="EMBL" id="DS999411">
    <property type="protein sequence ID" value="EED36159.1"/>
    <property type="molecule type" value="Genomic_DNA"/>
</dbReference>
<accession>B8KRF8</accession>